<evidence type="ECO:0000256" key="5">
    <source>
        <dbReference type="SAM" id="MobiDB-lite"/>
    </source>
</evidence>
<sequence length="162" mass="18172">MSEQQVDSGVRRSKSSRVIYYPDGLPYTSNRQTMRSERALVAEPPYQTMDDDNGSVDKDWSSTVSSQQTRYQSASSSIFGGDLELSTSQNRSVTASEKRKQGAEKDAQDKDPNLVDWNCPEDPDNPQNMPRWRKWVITFTLSLVVVCITFASSVFSTATLVT</sequence>
<dbReference type="PANTHER" id="PTHR23502">
    <property type="entry name" value="MAJOR FACILITATOR SUPERFAMILY"/>
    <property type="match status" value="1"/>
</dbReference>
<keyword evidence="2 6" id="KW-0812">Transmembrane</keyword>
<gene>
    <name evidence="7" type="ORF">DM02DRAFT_88981</name>
</gene>
<evidence type="ECO:0000313" key="8">
    <source>
        <dbReference type="Proteomes" id="UP000244855"/>
    </source>
</evidence>
<proteinExistence type="predicted"/>
<dbReference type="AlphaFoldDB" id="A0A2V1CWK8"/>
<dbReference type="STRING" id="97972.A0A2V1CWK8"/>
<feature type="non-terminal residue" evidence="7">
    <location>
        <position position="162"/>
    </location>
</feature>
<feature type="compositionally biased region" description="Polar residues" evidence="5">
    <location>
        <begin position="85"/>
        <end position="95"/>
    </location>
</feature>
<feature type="compositionally biased region" description="Basic and acidic residues" evidence="5">
    <location>
        <begin position="96"/>
        <end position="113"/>
    </location>
</feature>
<keyword evidence="3 6" id="KW-1133">Transmembrane helix</keyword>
<name>A0A2V1CWK8_9PLEO</name>
<keyword evidence="4 6" id="KW-0472">Membrane</keyword>
<protein>
    <submittedName>
        <fullName evidence="7">Uncharacterized protein</fullName>
    </submittedName>
</protein>
<evidence type="ECO:0000256" key="3">
    <source>
        <dbReference type="ARBA" id="ARBA00022989"/>
    </source>
</evidence>
<feature type="compositionally biased region" description="Polar residues" evidence="5">
    <location>
        <begin position="61"/>
        <end position="78"/>
    </location>
</feature>
<dbReference type="Proteomes" id="UP000244855">
    <property type="component" value="Unassembled WGS sequence"/>
</dbReference>
<keyword evidence="8" id="KW-1185">Reference proteome</keyword>
<dbReference type="EMBL" id="KZ806725">
    <property type="protein sequence ID" value="PVH90096.1"/>
    <property type="molecule type" value="Genomic_DNA"/>
</dbReference>
<reference evidence="7 8" key="1">
    <citation type="journal article" date="2018" name="Sci. Rep.">
        <title>Comparative genomics provides insights into the lifestyle and reveals functional heterogeneity of dark septate endophytic fungi.</title>
        <authorList>
            <person name="Knapp D.G."/>
            <person name="Nemeth J.B."/>
            <person name="Barry K."/>
            <person name="Hainaut M."/>
            <person name="Henrissat B."/>
            <person name="Johnson J."/>
            <person name="Kuo A."/>
            <person name="Lim J.H.P."/>
            <person name="Lipzen A."/>
            <person name="Nolan M."/>
            <person name="Ohm R.A."/>
            <person name="Tamas L."/>
            <person name="Grigoriev I.V."/>
            <person name="Spatafora J.W."/>
            <person name="Nagy L.G."/>
            <person name="Kovacs G.M."/>
        </authorList>
    </citation>
    <scope>NUCLEOTIDE SEQUENCE [LARGE SCALE GENOMIC DNA]</scope>
    <source>
        <strain evidence="7 8">DSE2036</strain>
    </source>
</reference>
<evidence type="ECO:0000256" key="6">
    <source>
        <dbReference type="SAM" id="Phobius"/>
    </source>
</evidence>
<evidence type="ECO:0000256" key="2">
    <source>
        <dbReference type="ARBA" id="ARBA00022692"/>
    </source>
</evidence>
<dbReference type="OrthoDB" id="5296287at2759"/>
<feature type="region of interest" description="Disordered" evidence="5">
    <location>
        <begin position="1"/>
        <end position="115"/>
    </location>
</feature>
<comment type="subcellular location">
    <subcellularLocation>
        <location evidence="1">Membrane</location>
        <topology evidence="1">Multi-pass membrane protein</topology>
    </subcellularLocation>
</comment>
<dbReference type="GO" id="GO:0022857">
    <property type="term" value="F:transmembrane transporter activity"/>
    <property type="evidence" value="ECO:0007669"/>
    <property type="project" value="TreeGrafter"/>
</dbReference>
<evidence type="ECO:0000256" key="1">
    <source>
        <dbReference type="ARBA" id="ARBA00004141"/>
    </source>
</evidence>
<evidence type="ECO:0000256" key="4">
    <source>
        <dbReference type="ARBA" id="ARBA00023136"/>
    </source>
</evidence>
<dbReference type="GO" id="GO:0005886">
    <property type="term" value="C:plasma membrane"/>
    <property type="evidence" value="ECO:0007669"/>
    <property type="project" value="TreeGrafter"/>
</dbReference>
<evidence type="ECO:0000313" key="7">
    <source>
        <dbReference type="EMBL" id="PVH90096.1"/>
    </source>
</evidence>
<accession>A0A2V1CWK8</accession>
<dbReference type="PANTHER" id="PTHR23502:SF47">
    <property type="entry name" value="MAJOR FACILITATOR SUPERFAMILY (MFS) PROFILE DOMAIN-CONTAINING PROTEIN-RELATED"/>
    <property type="match status" value="1"/>
</dbReference>
<organism evidence="7 8">
    <name type="scientific">Periconia macrospinosa</name>
    <dbReference type="NCBI Taxonomy" id="97972"/>
    <lineage>
        <taxon>Eukaryota</taxon>
        <taxon>Fungi</taxon>
        <taxon>Dikarya</taxon>
        <taxon>Ascomycota</taxon>
        <taxon>Pezizomycotina</taxon>
        <taxon>Dothideomycetes</taxon>
        <taxon>Pleosporomycetidae</taxon>
        <taxon>Pleosporales</taxon>
        <taxon>Massarineae</taxon>
        <taxon>Periconiaceae</taxon>
        <taxon>Periconia</taxon>
    </lineage>
</organism>
<feature type="transmembrane region" description="Helical" evidence="6">
    <location>
        <begin position="135"/>
        <end position="155"/>
    </location>
</feature>